<sequence>MSEVYQVAFDLSALEKAFKLSEKIKNNLSGFQGFSNRTSKKDSSDFSQNIIDSNKGLKEQNKLLGVSLQKLNLMRLVSSKIKWGALAAAGLPMAGITAGIASMNGTLATNTRAKNTGLTFGESNALNFAGKMTGLGEDTLISSIEGLTTSLQDYSKWGNFASLGLNASDLQNKNPVEALFSVLDSMKDNNLPQHMKKQIIDNLGIPFDNFKFVLKEGTGEIEKYFKEGIGMFGGKSGKSLMAGERALIRFTTVLKDISQNIGGKIAPALTTSLKLITPYIYKLADSFTWLLGKVFTKRNLDMISGAFDNRLYKELSGYATTIFKGIFEIWETISPDLFKMITWFRINILPPLKKIIHNIVDEFKYLYNKLKPIIYPIVKFFGDLAKTFLNVMADNTGNNAEVSPLKTLVDLLVSVLTPVSNAFKTMSPIVKGLADVLSTTFKIIDGITKPFIEVLGFINNKDFKGLWKWFTAENKIETSKDMKDAMNRNTAISGVAEAWRNYYNDENSLKILLDAMKNNQLSKKERKTLWGYLGNNASKYGLKKEDFNIDDGIITPNKQVIKTNPKDYIIAMKQPQQLVTASSSKGATNYSITINNPIVRNDNDIRQIKNELERLIKSFNSKR</sequence>
<evidence type="ECO:0000313" key="1">
    <source>
        <dbReference type="EMBL" id="WIH94530.1"/>
    </source>
</evidence>
<gene>
    <name evidence="1" type="ORF">NEH99_09555</name>
</gene>
<organism evidence="1 2">
    <name type="scientific">Brachyspira pilosicoli</name>
    <name type="common">Serpulina pilosicoli</name>
    <dbReference type="NCBI Taxonomy" id="52584"/>
    <lineage>
        <taxon>Bacteria</taxon>
        <taxon>Pseudomonadati</taxon>
        <taxon>Spirochaetota</taxon>
        <taxon>Spirochaetia</taxon>
        <taxon>Brachyspirales</taxon>
        <taxon>Brachyspiraceae</taxon>
        <taxon>Brachyspira</taxon>
    </lineage>
</organism>
<reference evidence="1" key="1">
    <citation type="submission" date="2022-06" db="EMBL/GenBank/DDBJ databases">
        <title>Brachyspira pilosicoli from pigs in Switzerland.</title>
        <authorList>
            <person name="Schmitt S."/>
            <person name="Arnold M."/>
            <person name="Rossano A."/>
            <person name="Perreten V."/>
        </authorList>
    </citation>
    <scope>NUCLEOTIDE SEQUENCE</scope>
    <source>
        <strain evidence="1">MEI4028</strain>
    </source>
</reference>
<dbReference type="EMBL" id="CP098754">
    <property type="protein sequence ID" value="WIH94530.1"/>
    <property type="molecule type" value="Genomic_DNA"/>
</dbReference>
<accession>A0AAJ6GGL0</accession>
<evidence type="ECO:0000313" key="2">
    <source>
        <dbReference type="Proteomes" id="UP001242021"/>
    </source>
</evidence>
<name>A0AAJ6GGL0_BRAPL</name>
<proteinExistence type="predicted"/>
<protein>
    <submittedName>
        <fullName evidence="1">Uncharacterized protein</fullName>
    </submittedName>
</protein>
<dbReference type="Proteomes" id="UP001242021">
    <property type="component" value="Chromosome"/>
</dbReference>
<dbReference type="AlphaFoldDB" id="A0AAJ6GGL0"/>
<dbReference type="RefSeq" id="WP_284602597.1">
    <property type="nucleotide sequence ID" value="NZ_CP098752.1"/>
</dbReference>